<gene>
    <name evidence="12" type="ORF">BDK51DRAFT_27781</name>
</gene>
<dbReference type="Pfam" id="PF00088">
    <property type="entry name" value="Trefoil"/>
    <property type="match status" value="1"/>
</dbReference>
<dbReference type="Proteomes" id="UP000269721">
    <property type="component" value="Unassembled WGS sequence"/>
</dbReference>
<comment type="similarity">
    <text evidence="2">Belongs to the glycosyl hydrolase 15 family.</text>
</comment>
<evidence type="ECO:0000256" key="10">
    <source>
        <dbReference type="SAM" id="SignalP"/>
    </source>
</evidence>
<evidence type="ECO:0000313" key="13">
    <source>
        <dbReference type="Proteomes" id="UP000269721"/>
    </source>
</evidence>
<evidence type="ECO:0000256" key="7">
    <source>
        <dbReference type="ARBA" id="ARBA00023295"/>
    </source>
</evidence>
<dbReference type="AlphaFoldDB" id="A0A4P9WFB1"/>
<comment type="catalytic activity">
    <reaction evidence="1">
        <text>Hydrolysis of terminal (1-&gt;4)-linked alpha-D-glucose residues successively from non-reducing ends of the chains with release of beta-D-glucose.</text>
        <dbReference type="EC" id="3.2.1.3"/>
    </reaction>
</comment>
<dbReference type="SUPFAM" id="SSF57492">
    <property type="entry name" value="Trefoil"/>
    <property type="match status" value="1"/>
</dbReference>
<dbReference type="InterPro" id="IPR017957">
    <property type="entry name" value="P_trefoil_CS"/>
</dbReference>
<keyword evidence="4" id="KW-0378">Hydrolase</keyword>
<evidence type="ECO:0000256" key="1">
    <source>
        <dbReference type="ARBA" id="ARBA00001863"/>
    </source>
</evidence>
<evidence type="ECO:0000256" key="8">
    <source>
        <dbReference type="ARBA" id="ARBA00023326"/>
    </source>
</evidence>
<feature type="domain" description="P-type" evidence="11">
    <location>
        <begin position="26"/>
        <end position="70"/>
    </location>
</feature>
<evidence type="ECO:0000256" key="9">
    <source>
        <dbReference type="PROSITE-ProRule" id="PRU00779"/>
    </source>
</evidence>
<keyword evidence="13" id="KW-1185">Reference proteome</keyword>
<organism evidence="12 13">
    <name type="scientific">Blyttiomyces helicus</name>
    <dbReference type="NCBI Taxonomy" id="388810"/>
    <lineage>
        <taxon>Eukaryota</taxon>
        <taxon>Fungi</taxon>
        <taxon>Fungi incertae sedis</taxon>
        <taxon>Chytridiomycota</taxon>
        <taxon>Chytridiomycota incertae sedis</taxon>
        <taxon>Chytridiomycetes</taxon>
        <taxon>Chytridiomycetes incertae sedis</taxon>
        <taxon>Blyttiomyces</taxon>
    </lineage>
</organism>
<keyword evidence="6" id="KW-0119">Carbohydrate metabolism</keyword>
<dbReference type="PROSITE" id="PS00025">
    <property type="entry name" value="P_TREFOIL_1"/>
    <property type="match status" value="1"/>
</dbReference>
<evidence type="ECO:0000256" key="5">
    <source>
        <dbReference type="ARBA" id="ARBA00023157"/>
    </source>
</evidence>
<evidence type="ECO:0000256" key="4">
    <source>
        <dbReference type="ARBA" id="ARBA00022801"/>
    </source>
</evidence>
<evidence type="ECO:0000256" key="6">
    <source>
        <dbReference type="ARBA" id="ARBA00023277"/>
    </source>
</evidence>
<dbReference type="OrthoDB" id="6123450at2759"/>
<feature type="disulfide bond" evidence="9">
    <location>
        <begin position="49"/>
        <end position="66"/>
    </location>
</feature>
<dbReference type="GO" id="GO:0004339">
    <property type="term" value="F:glucan 1,4-alpha-glucosidase activity"/>
    <property type="evidence" value="ECO:0007669"/>
    <property type="project" value="UniProtKB-EC"/>
</dbReference>
<dbReference type="InterPro" id="IPR000165">
    <property type="entry name" value="Glucoamylase"/>
</dbReference>
<dbReference type="Gene3D" id="1.50.10.10">
    <property type="match status" value="1"/>
</dbReference>
<dbReference type="PANTHER" id="PTHR31616">
    <property type="entry name" value="TREHALASE"/>
    <property type="match status" value="1"/>
</dbReference>
<dbReference type="Gene3D" id="4.10.110.10">
    <property type="entry name" value="Spasmolytic Protein, domain 1"/>
    <property type="match status" value="1"/>
</dbReference>
<dbReference type="InterPro" id="IPR000519">
    <property type="entry name" value="P_trefoil_dom"/>
</dbReference>
<evidence type="ECO:0000313" key="12">
    <source>
        <dbReference type="EMBL" id="RKO89116.1"/>
    </source>
</evidence>
<evidence type="ECO:0000256" key="2">
    <source>
        <dbReference type="ARBA" id="ARBA00006188"/>
    </source>
</evidence>
<dbReference type="EC" id="3.2.1.3" evidence="3"/>
<evidence type="ECO:0000256" key="3">
    <source>
        <dbReference type="ARBA" id="ARBA00012593"/>
    </source>
</evidence>
<dbReference type="PROSITE" id="PS51448">
    <property type="entry name" value="P_TREFOIL_2"/>
    <property type="match status" value="1"/>
</dbReference>
<dbReference type="InterPro" id="IPR012341">
    <property type="entry name" value="6hp_glycosidase-like_sf"/>
</dbReference>
<feature type="chain" id="PRO_5020387096" description="glucan 1,4-alpha-glucosidase" evidence="10">
    <location>
        <begin position="19"/>
        <end position="553"/>
    </location>
</feature>
<keyword evidence="5 9" id="KW-1015">Disulfide bond</keyword>
<keyword evidence="10" id="KW-0732">Signal</keyword>
<feature type="signal peptide" evidence="10">
    <location>
        <begin position="1"/>
        <end position="18"/>
    </location>
</feature>
<dbReference type="CDD" id="cd00111">
    <property type="entry name" value="Trefoil"/>
    <property type="match status" value="1"/>
</dbReference>
<accession>A0A4P9WFB1</accession>
<sequence length="553" mass="59295">MVLKVGFLASLSLSVVYAHVLPRQAVSCPILSSDERIDCGSVASSVSSCEASGCCWSPVTDGGPWCYETTPLSFNRPTIPKRADIDAFIGNYLPFAVKGLEANIGGVGAPGAHPGAVVAATSGDHSPNSGSQPDYYYHWSRDSSLVMRTLVEAYIDATTTSPDPAEAARLAAIIKSWISFEGGLKSIDTLAGTAASGDNIGEPKWEIDGTDFNQPWGRPQDDGPGLRAHTMTLFLEAYLVATGDSAYVKSVAGQIKYDLDYVLRHYQSAASVDLWEERTSSFFYTHMAQHSGLVHGSAFVSSFLRDSTTASQYVEAAKQLEATLENFWDGNRSMIAECFNVNDRSGRDIATILAVNHNLVNGHGVFTAAQDKVLQTSFKIAKGFRGHFQINRKRINGAPAIGRYLEDVYNGADGVNNNGAGAWLLAINAMAEVYYRAALELQNNGAAPVTSINQEFYAYLGIKAPAGSTLTGKDLANLVSQLVDEGDAYLDTLRFYLTASGSHVMTEQINPVTGVLQGAPNLTWSYASLITVARARNAILNKSTTPPPPTTTT</sequence>
<evidence type="ECO:0000259" key="11">
    <source>
        <dbReference type="PROSITE" id="PS51448"/>
    </source>
</evidence>
<dbReference type="PANTHER" id="PTHR31616:SF9">
    <property type="entry name" value="GLUCOAMYLASE, INTRACELLULAR SPORULATION-SPECIFIC"/>
    <property type="match status" value="1"/>
</dbReference>
<name>A0A4P9WFB1_9FUNG</name>
<dbReference type="SUPFAM" id="SSF48208">
    <property type="entry name" value="Six-hairpin glycosidases"/>
    <property type="match status" value="1"/>
</dbReference>
<protein>
    <recommendedName>
        <fullName evidence="3">glucan 1,4-alpha-glucosidase</fullName>
        <ecNumber evidence="3">3.2.1.3</ecNumber>
    </recommendedName>
</protein>
<dbReference type="PRINTS" id="PR00736">
    <property type="entry name" value="GLHYDRLASE15"/>
</dbReference>
<dbReference type="GO" id="GO:0000272">
    <property type="term" value="P:polysaccharide catabolic process"/>
    <property type="evidence" value="ECO:0007669"/>
    <property type="project" value="UniProtKB-KW"/>
</dbReference>
<dbReference type="InterPro" id="IPR008928">
    <property type="entry name" value="6-hairpin_glycosidase_sf"/>
</dbReference>
<dbReference type="Pfam" id="PF00723">
    <property type="entry name" value="Glyco_hydro_15"/>
    <property type="match status" value="1"/>
</dbReference>
<proteinExistence type="inferred from homology"/>
<feature type="disulfide bond" evidence="9">
    <location>
        <begin position="39"/>
        <end position="54"/>
    </location>
</feature>
<keyword evidence="7 12" id="KW-0326">Glycosidase</keyword>
<dbReference type="InterPro" id="IPR011613">
    <property type="entry name" value="GH15-like"/>
</dbReference>
<comment type="caution">
    <text evidence="9">Lacks conserved residue(s) required for the propagation of feature annotation.</text>
</comment>
<dbReference type="EMBL" id="KZ996279">
    <property type="protein sequence ID" value="RKO89116.1"/>
    <property type="molecule type" value="Genomic_DNA"/>
</dbReference>
<dbReference type="GO" id="GO:0000324">
    <property type="term" value="C:fungal-type vacuole"/>
    <property type="evidence" value="ECO:0007669"/>
    <property type="project" value="TreeGrafter"/>
</dbReference>
<reference evidence="13" key="1">
    <citation type="journal article" date="2018" name="Nat. Microbiol.">
        <title>Leveraging single-cell genomics to expand the fungal tree of life.</title>
        <authorList>
            <person name="Ahrendt S.R."/>
            <person name="Quandt C.A."/>
            <person name="Ciobanu D."/>
            <person name="Clum A."/>
            <person name="Salamov A."/>
            <person name="Andreopoulos B."/>
            <person name="Cheng J.F."/>
            <person name="Woyke T."/>
            <person name="Pelin A."/>
            <person name="Henrissat B."/>
            <person name="Reynolds N.K."/>
            <person name="Benny G.L."/>
            <person name="Smith M.E."/>
            <person name="James T.Y."/>
            <person name="Grigoriev I.V."/>
        </authorList>
    </citation>
    <scope>NUCLEOTIDE SEQUENCE [LARGE SCALE GENOMIC DNA]</scope>
</reference>
<dbReference type="SMART" id="SM00018">
    <property type="entry name" value="PD"/>
    <property type="match status" value="1"/>
</dbReference>
<feature type="non-terminal residue" evidence="12">
    <location>
        <position position="553"/>
    </location>
</feature>
<keyword evidence="8" id="KW-0624">Polysaccharide degradation</keyword>
<dbReference type="InterPro" id="IPR044913">
    <property type="entry name" value="P_trefoil_dom_sf"/>
</dbReference>